<comment type="function">
    <text evidence="7">CyaE is necessary for transport of calmodulin-sensitive adenylate cyclase-hemolysin (cyclolysin).</text>
</comment>
<dbReference type="InterPro" id="IPR028351">
    <property type="entry name" value="CyaE"/>
</dbReference>
<dbReference type="PIRSF" id="PIRSF001892">
    <property type="entry name" value="CyaE"/>
    <property type="match status" value="1"/>
</dbReference>
<comment type="similarity">
    <text evidence="1 7">Belongs to the outer membrane factor (OMF) (TC 1.B.17) family.</text>
</comment>
<dbReference type="PANTHER" id="PTHR30026">
    <property type="entry name" value="OUTER MEMBRANE PROTEIN TOLC"/>
    <property type="match status" value="1"/>
</dbReference>
<keyword evidence="10" id="KW-1185">Reference proteome</keyword>
<dbReference type="GO" id="GO:0031640">
    <property type="term" value="P:killing of cells of another organism"/>
    <property type="evidence" value="ECO:0007669"/>
    <property type="project" value="UniProtKB-KW"/>
</dbReference>
<proteinExistence type="inferred from homology"/>
<dbReference type="InterPro" id="IPR003423">
    <property type="entry name" value="OMP_efflux"/>
</dbReference>
<dbReference type="Gene3D" id="1.20.1600.10">
    <property type="entry name" value="Outer membrane efflux proteins (OEP)"/>
    <property type="match status" value="1"/>
</dbReference>
<evidence type="ECO:0000256" key="8">
    <source>
        <dbReference type="SAM" id="SignalP"/>
    </source>
</evidence>
<dbReference type="GO" id="GO:0015562">
    <property type="term" value="F:efflux transmembrane transporter activity"/>
    <property type="evidence" value="ECO:0007669"/>
    <property type="project" value="InterPro"/>
</dbReference>
<evidence type="ECO:0000256" key="4">
    <source>
        <dbReference type="ARBA" id="ARBA00022692"/>
    </source>
</evidence>
<evidence type="ECO:0000256" key="3">
    <source>
        <dbReference type="ARBA" id="ARBA00022452"/>
    </source>
</evidence>
<evidence type="ECO:0000256" key="7">
    <source>
        <dbReference type="PIRNR" id="PIRNR001892"/>
    </source>
</evidence>
<keyword evidence="3" id="KW-1134">Transmembrane beta strand</keyword>
<keyword evidence="2 7" id="KW-0813">Transport</keyword>
<dbReference type="InterPro" id="IPR051906">
    <property type="entry name" value="TolC-like"/>
</dbReference>
<keyword evidence="7" id="KW-0204">Cytolysis</keyword>
<dbReference type="Proteomes" id="UP000199600">
    <property type="component" value="Unassembled WGS sequence"/>
</dbReference>
<dbReference type="AlphaFoldDB" id="A0A1A8XWB7"/>
<reference evidence="9 10" key="1">
    <citation type="submission" date="2016-06" db="EMBL/GenBank/DDBJ databases">
        <authorList>
            <person name="Kjaerup R.B."/>
            <person name="Dalgaard T.S."/>
            <person name="Juul-Madsen H.R."/>
        </authorList>
    </citation>
    <scope>NUCLEOTIDE SEQUENCE [LARGE SCALE GENOMIC DNA]</scope>
    <source>
        <strain evidence="9">2</strain>
    </source>
</reference>
<name>A0A1A8XWB7_9RHOO</name>
<keyword evidence="4" id="KW-0812">Transmembrane</keyword>
<organism evidence="9 10">
    <name type="scientific">Candidatus Propionivibrio aalborgensis</name>
    <dbReference type="NCBI Taxonomy" id="1860101"/>
    <lineage>
        <taxon>Bacteria</taxon>
        <taxon>Pseudomonadati</taxon>
        <taxon>Pseudomonadota</taxon>
        <taxon>Betaproteobacteria</taxon>
        <taxon>Rhodocyclales</taxon>
        <taxon>Rhodocyclaceae</taxon>
        <taxon>Propionivibrio</taxon>
    </lineage>
</organism>
<evidence type="ECO:0000256" key="5">
    <source>
        <dbReference type="ARBA" id="ARBA00023136"/>
    </source>
</evidence>
<dbReference type="RefSeq" id="WP_186411185.1">
    <property type="nucleotide sequence ID" value="NZ_FLQY01000185.1"/>
</dbReference>
<dbReference type="PANTHER" id="PTHR30026:SF21">
    <property type="entry name" value="SLR1270 PROTEIN"/>
    <property type="match status" value="1"/>
</dbReference>
<evidence type="ECO:0000256" key="6">
    <source>
        <dbReference type="ARBA" id="ARBA00023237"/>
    </source>
</evidence>
<dbReference type="EMBL" id="FLQY01000185">
    <property type="protein sequence ID" value="SBT08298.1"/>
    <property type="molecule type" value="Genomic_DNA"/>
</dbReference>
<sequence>MRSIATLLTLVTLTGALSPDAMAIGQIDPFDTRKITPPRPQLFPTEDGTYTPCQAPPAGTIYSVLEVVDLALCRNPKTQEVWANARAQAAQVGVAQSAFLPNLDGTLNAGRVHTRDENTNLRSASLTLSWLLYDFGARTANLENARQLLSAAASTLDSTVQSIFLAALQSYYNAQAARAAVIAAKESEKASLESLTAAEVRYRVGTGTPADRLQAQTAWSQATLNRIKAEGIVKIAMGTLANVMGLDASQPLKLADIPEITPSVAYERDIDALIAEARQRRPDLKAAEAQLKAAQAGVDYTRTSGLPTLSLSAGPAWIDSGNITGNESAIGLTLTLPLFSGFSTNYQVRSAQAKTEVAGAQRDNVNLQIALDVWSAYQSLTTATQAIKTSTDLLVSAEQSERVALGRYKAGVGNILDVLNAQSALAGARLQRIQATLDWHVFRASLAKAVGLLDASLLNPAAGTTAQ</sequence>
<dbReference type="Pfam" id="PF02321">
    <property type="entry name" value="OEP"/>
    <property type="match status" value="2"/>
</dbReference>
<keyword evidence="7" id="KW-0354">Hemolysis</keyword>
<keyword evidence="5 7" id="KW-0472">Membrane</keyword>
<evidence type="ECO:0000313" key="9">
    <source>
        <dbReference type="EMBL" id="SBT08298.1"/>
    </source>
</evidence>
<dbReference type="GO" id="GO:0015288">
    <property type="term" value="F:porin activity"/>
    <property type="evidence" value="ECO:0007669"/>
    <property type="project" value="TreeGrafter"/>
</dbReference>
<evidence type="ECO:0000256" key="2">
    <source>
        <dbReference type="ARBA" id="ARBA00022448"/>
    </source>
</evidence>
<evidence type="ECO:0000313" key="10">
    <source>
        <dbReference type="Proteomes" id="UP000199600"/>
    </source>
</evidence>
<protein>
    <recommendedName>
        <fullName evidence="7">Protein CyaE</fullName>
    </recommendedName>
</protein>
<evidence type="ECO:0000256" key="1">
    <source>
        <dbReference type="ARBA" id="ARBA00007613"/>
    </source>
</evidence>
<feature type="chain" id="PRO_5008381813" description="Protein CyaE" evidence="8">
    <location>
        <begin position="24"/>
        <end position="467"/>
    </location>
</feature>
<keyword evidence="6 7" id="KW-0998">Cell outer membrane</keyword>
<comment type="subcellular location">
    <subcellularLocation>
        <location evidence="7">Cell outer membrane</location>
        <topology evidence="7">Peripheral membrane protein</topology>
    </subcellularLocation>
</comment>
<feature type="signal peptide" evidence="8">
    <location>
        <begin position="1"/>
        <end position="23"/>
    </location>
</feature>
<accession>A0A1A8XWB7</accession>
<dbReference type="GO" id="GO:1990281">
    <property type="term" value="C:efflux pump complex"/>
    <property type="evidence" value="ECO:0007669"/>
    <property type="project" value="TreeGrafter"/>
</dbReference>
<dbReference type="GO" id="GO:0009279">
    <property type="term" value="C:cell outer membrane"/>
    <property type="evidence" value="ECO:0007669"/>
    <property type="project" value="UniProtKB-SubCell"/>
</dbReference>
<keyword evidence="8" id="KW-0732">Signal</keyword>
<dbReference type="SUPFAM" id="SSF56954">
    <property type="entry name" value="Outer membrane efflux proteins (OEP)"/>
    <property type="match status" value="1"/>
</dbReference>
<gene>
    <name evidence="9" type="ORF">PROAA_2650012</name>
</gene>